<sequence length="89" mass="10709">MFTIQVWSNDKYESVEHRAVVNSEKERFSIPYFFNPAHCTWVEPLEELINEHNPAKYKGYNWGKFFAARNRGNFKKLDVENIQISHFRI</sequence>
<keyword evidence="3" id="KW-1185">Reference proteome</keyword>
<dbReference type="InterPro" id="IPR050231">
    <property type="entry name" value="Iron_ascorbate_oxido_reductase"/>
</dbReference>
<evidence type="ECO:0000313" key="2">
    <source>
        <dbReference type="EMBL" id="KAL3843494.1"/>
    </source>
</evidence>
<evidence type="ECO:0000259" key="1">
    <source>
        <dbReference type="Pfam" id="PF03171"/>
    </source>
</evidence>
<organism evidence="2 3">
    <name type="scientific">Penstemon smallii</name>
    <dbReference type="NCBI Taxonomy" id="265156"/>
    <lineage>
        <taxon>Eukaryota</taxon>
        <taxon>Viridiplantae</taxon>
        <taxon>Streptophyta</taxon>
        <taxon>Embryophyta</taxon>
        <taxon>Tracheophyta</taxon>
        <taxon>Spermatophyta</taxon>
        <taxon>Magnoliopsida</taxon>
        <taxon>eudicotyledons</taxon>
        <taxon>Gunneridae</taxon>
        <taxon>Pentapetalae</taxon>
        <taxon>asterids</taxon>
        <taxon>lamiids</taxon>
        <taxon>Lamiales</taxon>
        <taxon>Plantaginaceae</taxon>
        <taxon>Cheloneae</taxon>
        <taxon>Penstemon</taxon>
    </lineage>
</organism>
<dbReference type="PANTHER" id="PTHR47990">
    <property type="entry name" value="2-OXOGLUTARATE (2OG) AND FE(II)-DEPENDENT OXYGENASE SUPERFAMILY PROTEIN-RELATED"/>
    <property type="match status" value="1"/>
</dbReference>
<proteinExistence type="predicted"/>
<dbReference type="InterPro" id="IPR044861">
    <property type="entry name" value="IPNS-like_FE2OG_OXY"/>
</dbReference>
<feature type="domain" description="Isopenicillin N synthase-like Fe(2+) 2OG dioxygenase" evidence="1">
    <location>
        <begin position="4"/>
        <end position="36"/>
    </location>
</feature>
<evidence type="ECO:0000313" key="3">
    <source>
        <dbReference type="Proteomes" id="UP001634393"/>
    </source>
</evidence>
<accession>A0ABD3U216</accession>
<name>A0ABD3U216_9LAMI</name>
<dbReference type="InterPro" id="IPR027443">
    <property type="entry name" value="IPNS-like_sf"/>
</dbReference>
<comment type="caution">
    <text evidence="2">The sequence shown here is derived from an EMBL/GenBank/DDBJ whole genome shotgun (WGS) entry which is preliminary data.</text>
</comment>
<dbReference type="Pfam" id="PF03171">
    <property type="entry name" value="2OG-FeII_Oxy"/>
    <property type="match status" value="1"/>
</dbReference>
<dbReference type="Gene3D" id="2.60.120.330">
    <property type="entry name" value="B-lactam Antibiotic, Isopenicillin N Synthase, Chain"/>
    <property type="match status" value="1"/>
</dbReference>
<dbReference type="Proteomes" id="UP001634393">
    <property type="component" value="Unassembled WGS sequence"/>
</dbReference>
<dbReference type="SUPFAM" id="SSF51197">
    <property type="entry name" value="Clavaminate synthase-like"/>
    <property type="match status" value="1"/>
</dbReference>
<reference evidence="2 3" key="1">
    <citation type="submission" date="2024-12" db="EMBL/GenBank/DDBJ databases">
        <title>The unique morphological basis and parallel evolutionary history of personate flowers in Penstemon.</title>
        <authorList>
            <person name="Depatie T.H."/>
            <person name="Wessinger C.A."/>
        </authorList>
    </citation>
    <scope>NUCLEOTIDE SEQUENCE [LARGE SCALE GENOMIC DNA]</scope>
    <source>
        <strain evidence="2">WTNN_2</strain>
        <tissue evidence="2">Leaf</tissue>
    </source>
</reference>
<gene>
    <name evidence="2" type="ORF">ACJIZ3_000897</name>
</gene>
<protein>
    <recommendedName>
        <fullName evidence="1">Isopenicillin N synthase-like Fe(2+) 2OG dioxygenase domain-containing protein</fullName>
    </recommendedName>
</protein>
<dbReference type="EMBL" id="JBJXBP010000002">
    <property type="protein sequence ID" value="KAL3843494.1"/>
    <property type="molecule type" value="Genomic_DNA"/>
</dbReference>
<dbReference type="AlphaFoldDB" id="A0ABD3U216"/>